<comment type="subunit">
    <text evidence="2">Monomer.</text>
</comment>
<feature type="domain" description="Glycosyl-hydrolase 97 catalytic" evidence="6">
    <location>
        <begin position="307"/>
        <end position="461"/>
    </location>
</feature>
<dbReference type="InterPro" id="IPR052720">
    <property type="entry name" value="Glycosyl_hydrolase_97"/>
</dbReference>
<dbReference type="InterPro" id="IPR029486">
    <property type="entry name" value="GH97_N"/>
</dbReference>
<dbReference type="InterPro" id="IPR014718">
    <property type="entry name" value="GH-type_carb-bd"/>
</dbReference>
<keyword evidence="10" id="KW-1185">Reference proteome</keyword>
<dbReference type="Gene3D" id="2.70.98.10">
    <property type="match status" value="1"/>
</dbReference>
<evidence type="ECO:0000259" key="6">
    <source>
        <dbReference type="Pfam" id="PF10566"/>
    </source>
</evidence>
<dbReference type="InterPro" id="IPR019563">
    <property type="entry name" value="GH97_catalytic"/>
</dbReference>
<feature type="domain" description="Glycosyl-hydrolase 97 C-terminal oligomerisation" evidence="8">
    <location>
        <begin position="554"/>
        <end position="644"/>
    </location>
</feature>
<organism evidence="9 10">
    <name type="scientific">Dysgonomonas alginatilytica</name>
    <dbReference type="NCBI Taxonomy" id="1605892"/>
    <lineage>
        <taxon>Bacteria</taxon>
        <taxon>Pseudomonadati</taxon>
        <taxon>Bacteroidota</taxon>
        <taxon>Bacteroidia</taxon>
        <taxon>Bacteroidales</taxon>
        <taxon>Dysgonomonadaceae</taxon>
        <taxon>Dysgonomonas</taxon>
    </lineage>
</organism>
<dbReference type="PANTHER" id="PTHR35803">
    <property type="entry name" value="GLUCAN 1,4-ALPHA-GLUCOSIDASE SUSB-RELATED"/>
    <property type="match status" value="1"/>
</dbReference>
<dbReference type="GO" id="GO:0030246">
    <property type="term" value="F:carbohydrate binding"/>
    <property type="evidence" value="ECO:0007669"/>
    <property type="project" value="InterPro"/>
</dbReference>
<evidence type="ECO:0000256" key="1">
    <source>
        <dbReference type="ARBA" id="ARBA00001913"/>
    </source>
</evidence>
<evidence type="ECO:0000259" key="7">
    <source>
        <dbReference type="Pfam" id="PF14508"/>
    </source>
</evidence>
<comment type="cofactor">
    <cofactor evidence="1">
        <name>Ca(2+)</name>
        <dbReference type="ChEBI" id="CHEBI:29108"/>
    </cofactor>
</comment>
<dbReference type="PANTHER" id="PTHR35803:SF2">
    <property type="entry name" value="RETAINING ALPHA-GALACTOSIDASE"/>
    <property type="match status" value="1"/>
</dbReference>
<dbReference type="Pfam" id="PF14508">
    <property type="entry name" value="GH97_N"/>
    <property type="match status" value="1"/>
</dbReference>
<dbReference type="SUPFAM" id="SSF51445">
    <property type="entry name" value="(Trans)glycosidases"/>
    <property type="match status" value="1"/>
</dbReference>
<keyword evidence="3 9" id="KW-0378">Hydrolase</keyword>
<proteinExistence type="predicted"/>
<evidence type="ECO:0000313" key="10">
    <source>
        <dbReference type="Proteomes" id="UP000247973"/>
    </source>
</evidence>
<dbReference type="RefSeq" id="WP_110312121.1">
    <property type="nucleotide sequence ID" value="NZ_QICL01000030.1"/>
</dbReference>
<dbReference type="InterPro" id="IPR017853">
    <property type="entry name" value="GH"/>
</dbReference>
<gene>
    <name evidence="9" type="ORF">CLV62_13037</name>
</gene>
<dbReference type="OrthoDB" id="1109141at2"/>
<feature type="domain" description="Glycosyl-hydrolase 97 N-terminal" evidence="7">
    <location>
        <begin position="25"/>
        <end position="290"/>
    </location>
</feature>
<keyword evidence="4" id="KW-0106">Calcium</keyword>
<protein>
    <submittedName>
        <fullName evidence="9">Glycosyl hydrolase family 97</fullName>
    </submittedName>
</protein>
<reference evidence="9 10" key="1">
    <citation type="submission" date="2018-03" db="EMBL/GenBank/DDBJ databases">
        <title>Genomic Encyclopedia of Archaeal and Bacterial Type Strains, Phase II (KMG-II): from individual species to whole genera.</title>
        <authorList>
            <person name="Goeker M."/>
        </authorList>
    </citation>
    <scope>NUCLEOTIDE SEQUENCE [LARGE SCALE GENOMIC DNA]</scope>
    <source>
        <strain evidence="9 10">DSM 100214</strain>
    </source>
</reference>
<evidence type="ECO:0000256" key="3">
    <source>
        <dbReference type="ARBA" id="ARBA00022801"/>
    </source>
</evidence>
<dbReference type="Gene3D" id="2.60.40.1180">
    <property type="entry name" value="Golgi alpha-mannosidase II"/>
    <property type="match status" value="1"/>
</dbReference>
<name>A0A2V3PK37_9BACT</name>
<dbReference type="EMBL" id="QICL01000030">
    <property type="protein sequence ID" value="PXV60189.1"/>
    <property type="molecule type" value="Genomic_DNA"/>
</dbReference>
<dbReference type="InterPro" id="IPR029483">
    <property type="entry name" value="GH97_C"/>
</dbReference>
<dbReference type="Pfam" id="PF14509">
    <property type="entry name" value="GH97_C"/>
    <property type="match status" value="1"/>
</dbReference>
<evidence type="ECO:0000256" key="4">
    <source>
        <dbReference type="ARBA" id="ARBA00022837"/>
    </source>
</evidence>
<accession>A0A2V3PK37</accession>
<comment type="caution">
    <text evidence="9">The sequence shown here is derived from an EMBL/GenBank/DDBJ whole genome shotgun (WGS) entry which is preliminary data.</text>
</comment>
<evidence type="ECO:0000256" key="2">
    <source>
        <dbReference type="ARBA" id="ARBA00011245"/>
    </source>
</evidence>
<dbReference type="AlphaFoldDB" id="A0A2V3PK37"/>
<dbReference type="GO" id="GO:0016798">
    <property type="term" value="F:hydrolase activity, acting on glycosyl bonds"/>
    <property type="evidence" value="ECO:0007669"/>
    <property type="project" value="UniProtKB-KW"/>
</dbReference>
<dbReference type="InterPro" id="IPR013780">
    <property type="entry name" value="Glyco_hydro_b"/>
</dbReference>
<dbReference type="InterPro" id="IPR013785">
    <property type="entry name" value="Aldolase_TIM"/>
</dbReference>
<dbReference type="Proteomes" id="UP000247973">
    <property type="component" value="Unassembled WGS sequence"/>
</dbReference>
<dbReference type="Gene3D" id="3.20.20.70">
    <property type="entry name" value="Aldolase class I"/>
    <property type="match status" value="1"/>
</dbReference>
<evidence type="ECO:0000313" key="9">
    <source>
        <dbReference type="EMBL" id="PXV60189.1"/>
    </source>
</evidence>
<dbReference type="Pfam" id="PF10566">
    <property type="entry name" value="Glyco_hydro_97"/>
    <property type="match status" value="1"/>
</dbReference>
<evidence type="ECO:0000259" key="8">
    <source>
        <dbReference type="Pfam" id="PF14509"/>
    </source>
</evidence>
<evidence type="ECO:0000256" key="5">
    <source>
        <dbReference type="ARBA" id="ARBA00023295"/>
    </source>
</evidence>
<keyword evidence="5" id="KW-0326">Glycosidase</keyword>
<dbReference type="PROSITE" id="PS51257">
    <property type="entry name" value="PROKAR_LIPOPROTEIN"/>
    <property type="match status" value="1"/>
</dbReference>
<sequence>MKALLLFFCILVSLLSCTEKRNFILSSPDKKVTAEVSITDAGEMRYQVNYNGKSVLDISKLGLIREDGNFSKGLVLKTISNPELITETYQTPGEKRQTNTYKANRTIFTVMSEKGQIMDVIFQLSDRGVAFKYRFPKKTDDDEKIIDKECTSFKLDSTARAWMHPHAMVKDCWAKTCPSYEDHYLLDIPVGTTAPSESGWSFPALFSTNGYWVLITESGLTPEYCGTRLEQNAPNEEYSIRFPQQGETPNPDDSAKPKGKLPLESPWRVIMTGTLANIVESSLVTDVAVPSAIEDLSFIKTGPAAWSWGVEKDPSCNYDRQKIYIDYASKMSWPYLLIDALWDKEIGYDRMKELVDYAATKNVDILLWYNSAGNWNETYQTPKDRMIDASIRDIEFKRISQMGVKGMKIDFFPGDGQASIKLYYDIMEDAAKYKLVLNFHGTTLPRGWSRTYPNLLTMEAVKGFEFITFDQKTADLQPIHSAMLPFARNVVGPMDFTPVCFGEIPGIKRITTNGFEIALTVLFQSGIQHFVEVPESMAKQPVFVQEYMKQIPHAWDDIKFIDGYPAKYTVIARKSGDTWYVGGINAETTVKNLELDLTRLDAPKSGKMITDGKTSREFIQQDITLDNGKLNVQIQPNGGFVIVLNKAR</sequence>